<dbReference type="EMBL" id="BX548174">
    <property type="protein sequence ID" value="CAE19850.1"/>
    <property type="molecule type" value="Genomic_DNA"/>
</dbReference>
<protein>
    <submittedName>
        <fullName evidence="2">Possible Helix-turn-helix protein, copG family</fullName>
    </submittedName>
</protein>
<dbReference type="Proteomes" id="UP000001026">
    <property type="component" value="Chromosome"/>
</dbReference>
<dbReference type="SUPFAM" id="SSF47598">
    <property type="entry name" value="Ribbon-helix-helix"/>
    <property type="match status" value="1"/>
</dbReference>
<dbReference type="HOGENOM" id="CLU_2684875_0_0_3"/>
<dbReference type="RefSeq" id="WP_011133024.1">
    <property type="nucleotide sequence ID" value="NC_005072.1"/>
</dbReference>
<accession>Q7TU53</accession>
<keyword evidence="1" id="KW-0175">Coiled coil</keyword>
<dbReference type="InterPro" id="IPR010985">
    <property type="entry name" value="Ribbon_hlx_hlx"/>
</dbReference>
<evidence type="ECO:0000313" key="3">
    <source>
        <dbReference type="Proteomes" id="UP000001026"/>
    </source>
</evidence>
<dbReference type="STRING" id="59919.PMM1391"/>
<dbReference type="GO" id="GO:0006355">
    <property type="term" value="P:regulation of DNA-templated transcription"/>
    <property type="evidence" value="ECO:0007669"/>
    <property type="project" value="InterPro"/>
</dbReference>
<dbReference type="AlphaFoldDB" id="Q7TU53"/>
<dbReference type="Gene3D" id="1.10.1220.10">
    <property type="entry name" value="Met repressor-like"/>
    <property type="match status" value="1"/>
</dbReference>
<evidence type="ECO:0000313" key="2">
    <source>
        <dbReference type="EMBL" id="CAE19850.1"/>
    </source>
</evidence>
<dbReference type="KEGG" id="pmm:PMM1391"/>
<dbReference type="OrthoDB" id="539047at2"/>
<reference evidence="2 3" key="1">
    <citation type="journal article" date="2003" name="Nature">
        <title>Genome divergence in two Prochlorococcus ecotypes reflects oceanic niche differentiation.</title>
        <authorList>
            <person name="Rocap G."/>
            <person name="Larimer F.W."/>
            <person name="Lamerdin J.E."/>
            <person name="Malfatti S."/>
            <person name="Chain P."/>
            <person name="Ahlgren N.A."/>
            <person name="Arellano A."/>
            <person name="Coleman M."/>
            <person name="Hauser L."/>
            <person name="Hess W.R."/>
            <person name="Johnson Z.I."/>
            <person name="Land M.L."/>
            <person name="Lindell D."/>
            <person name="Post A.F."/>
            <person name="Regala W."/>
            <person name="Shah M."/>
            <person name="Shaw S.L."/>
            <person name="Steglich C."/>
            <person name="Sullivan M.B."/>
            <person name="Ting C.S."/>
            <person name="Tolonen A."/>
            <person name="Webb E.A."/>
            <person name="Zinser E.R."/>
            <person name="Chisholm S.W."/>
        </authorList>
    </citation>
    <scope>NUCLEOTIDE SEQUENCE [LARGE SCALE GENOMIC DNA]</scope>
    <source>
        <strain evidence="3">CCMP1986 / NIES-2087 / MED4</strain>
    </source>
</reference>
<evidence type="ECO:0000256" key="1">
    <source>
        <dbReference type="SAM" id="Coils"/>
    </source>
</evidence>
<proteinExistence type="predicted"/>
<sequence>MPERTQLNININPDLLKNLKKIALENNRKLVELINEVLTNYIQEIKNDQTKYRSILDELDDVKNRISVLENSKN</sequence>
<feature type="coiled-coil region" evidence="1">
    <location>
        <begin position="16"/>
        <end position="72"/>
    </location>
</feature>
<gene>
    <name evidence="2" type="ordered locus">PMM1391</name>
</gene>
<dbReference type="InterPro" id="IPR013321">
    <property type="entry name" value="Arc_rbn_hlx_hlx"/>
</dbReference>
<organism evidence="2 3">
    <name type="scientific">Prochlorococcus marinus subsp. pastoris (strain CCMP1986 / NIES-2087 / MED4)</name>
    <dbReference type="NCBI Taxonomy" id="59919"/>
    <lineage>
        <taxon>Bacteria</taxon>
        <taxon>Bacillati</taxon>
        <taxon>Cyanobacteriota</taxon>
        <taxon>Cyanophyceae</taxon>
        <taxon>Synechococcales</taxon>
        <taxon>Prochlorococcaceae</taxon>
        <taxon>Prochlorococcus</taxon>
    </lineage>
</organism>
<name>Q7TU53_PROMP</name>